<feature type="domain" description="Major facilitator superfamily (MFS) profile" evidence="9">
    <location>
        <begin position="30"/>
        <end position="441"/>
    </location>
</feature>
<dbReference type="InterPro" id="IPR011701">
    <property type="entry name" value="MFS"/>
</dbReference>
<dbReference type="SUPFAM" id="SSF103473">
    <property type="entry name" value="MFS general substrate transporter"/>
    <property type="match status" value="1"/>
</dbReference>
<evidence type="ECO:0000256" key="7">
    <source>
        <dbReference type="ARBA" id="ARBA00074139"/>
    </source>
</evidence>
<keyword evidence="13" id="KW-1185">Reference proteome</keyword>
<feature type="transmembrane region" description="Helical" evidence="8">
    <location>
        <begin position="383"/>
        <end position="405"/>
    </location>
</feature>
<reference evidence="11" key="2">
    <citation type="submission" date="2019-07" db="EMBL/GenBank/DDBJ databases">
        <authorList>
            <person name="Whitman W."/>
            <person name="Huntemann M."/>
            <person name="Clum A."/>
            <person name="Pillay M."/>
            <person name="Palaniappan K."/>
            <person name="Varghese N."/>
            <person name="Mikhailova N."/>
            <person name="Stamatis D."/>
            <person name="Reddy T."/>
            <person name="Daum C."/>
            <person name="Shapiro N."/>
            <person name="Ivanova N."/>
            <person name="Kyrpides N."/>
            <person name="Woyke T."/>
        </authorList>
    </citation>
    <scope>NUCLEOTIDE SEQUENCE</scope>
    <source>
        <strain evidence="11">CGMCC 1.10685</strain>
    </source>
</reference>
<evidence type="ECO:0000313" key="10">
    <source>
        <dbReference type="EMBL" id="QGZ41039.1"/>
    </source>
</evidence>
<protein>
    <recommendedName>
        <fullName evidence="7">Putative tartrate transporter</fullName>
    </recommendedName>
</protein>
<feature type="transmembrane region" description="Helical" evidence="8">
    <location>
        <begin position="26"/>
        <end position="43"/>
    </location>
</feature>
<dbReference type="RefSeq" id="WP_145877607.1">
    <property type="nucleotide sequence ID" value="NZ_CP046904.1"/>
</dbReference>
<evidence type="ECO:0000313" key="12">
    <source>
        <dbReference type="Proteomes" id="UP000315112"/>
    </source>
</evidence>
<gene>
    <name evidence="10" type="ORF">GO485_19510</name>
    <name evidence="11" type="ORF">IP92_03641</name>
</gene>
<keyword evidence="2" id="KW-0813">Transport</keyword>
<dbReference type="EMBL" id="VLKW01000007">
    <property type="protein sequence ID" value="TWI45265.1"/>
    <property type="molecule type" value="Genomic_DNA"/>
</dbReference>
<keyword evidence="3 8" id="KW-0812">Transmembrane</keyword>
<sequence length="443" mass="47471">MSTTLSAARADAGAASPILERGYRKATWHLIPFIFVCYLFNYLDRVNVGFAKLEMLDALKLSNTVYGLGAGIFFIGYVLSGVPSNLILHRIGARRWIAVMMVAWGALSAAMLTVTSPLSFYVLRFFTGVAEAGFFPGMVLYFTHWFPAAKRGQVMALFMSAIPVSGLIGGPLSGWMLEHFAAGQGGLAGWQWLFLLQGLPTVVLGVAVWCYLSEGVRQARWLTADEKAAMLVALADDEQRRVQAPQAVQSTGSAFANPHVWMLGVIYFSIQMGVYALNFWLPSIIKALGFASAVTVGWLSAIPYLLAGVFMVFVGRSADARGERRLHLAVPMLMGLAGLLLAANFSTNTVIVMTGLTLATMGALTALPMFWPLPSAFLGSAAAAAGLALINSLGQIAGFVSPFLVGWIKDATGSTDVALYILSSVLFVGAVLVLRVPARLVNR</sequence>
<dbReference type="Proteomes" id="UP000437862">
    <property type="component" value="Chromosome"/>
</dbReference>
<dbReference type="PANTHER" id="PTHR43791:SF36">
    <property type="entry name" value="TRANSPORTER, PUTATIVE (AFU_ORTHOLOGUE AFUA_6G08340)-RELATED"/>
    <property type="match status" value="1"/>
</dbReference>
<dbReference type="AlphaFoldDB" id="A0A562PLD2"/>
<dbReference type="FunFam" id="1.20.1250.20:FF:000018">
    <property type="entry name" value="MFS transporter permease"/>
    <property type="match status" value="1"/>
</dbReference>
<dbReference type="EMBL" id="CP046904">
    <property type="protein sequence ID" value="QGZ41039.1"/>
    <property type="molecule type" value="Genomic_DNA"/>
</dbReference>
<evidence type="ECO:0000313" key="13">
    <source>
        <dbReference type="Proteomes" id="UP000437862"/>
    </source>
</evidence>
<dbReference type="Gene3D" id="1.20.1250.20">
    <property type="entry name" value="MFS general substrate transporter like domains"/>
    <property type="match status" value="2"/>
</dbReference>
<evidence type="ECO:0000259" key="9">
    <source>
        <dbReference type="PROSITE" id="PS50850"/>
    </source>
</evidence>
<dbReference type="PROSITE" id="PS50850">
    <property type="entry name" value="MFS"/>
    <property type="match status" value="1"/>
</dbReference>
<evidence type="ECO:0000256" key="4">
    <source>
        <dbReference type="ARBA" id="ARBA00022989"/>
    </source>
</evidence>
<name>A0A562PLD2_9BURK</name>
<feature type="transmembrane region" description="Helical" evidence="8">
    <location>
        <begin position="189"/>
        <end position="212"/>
    </location>
</feature>
<accession>A0A562PLD2</accession>
<feature type="transmembrane region" description="Helical" evidence="8">
    <location>
        <begin position="417"/>
        <end position="438"/>
    </location>
</feature>
<feature type="transmembrane region" description="Helical" evidence="8">
    <location>
        <begin position="154"/>
        <end position="177"/>
    </location>
</feature>
<comment type="subcellular location">
    <subcellularLocation>
        <location evidence="1">Membrane</location>
        <topology evidence="1">Multi-pass membrane protein</topology>
    </subcellularLocation>
</comment>
<dbReference type="FunFam" id="1.20.1250.20:FF:000126">
    <property type="entry name" value="MFS transporter permease"/>
    <property type="match status" value="1"/>
</dbReference>
<evidence type="ECO:0000256" key="8">
    <source>
        <dbReference type="SAM" id="Phobius"/>
    </source>
</evidence>
<feature type="transmembrane region" description="Helical" evidence="8">
    <location>
        <begin position="121"/>
        <end position="142"/>
    </location>
</feature>
<evidence type="ECO:0000313" key="11">
    <source>
        <dbReference type="EMBL" id="TWI45265.1"/>
    </source>
</evidence>
<organism evidence="11 12">
    <name type="scientific">Pseudoduganella flava</name>
    <dbReference type="NCBI Taxonomy" id="871742"/>
    <lineage>
        <taxon>Bacteria</taxon>
        <taxon>Pseudomonadati</taxon>
        <taxon>Pseudomonadota</taxon>
        <taxon>Betaproteobacteria</taxon>
        <taxon>Burkholderiales</taxon>
        <taxon>Oxalobacteraceae</taxon>
        <taxon>Telluria group</taxon>
        <taxon>Pseudoduganella</taxon>
    </lineage>
</organism>
<proteinExistence type="predicted"/>
<feature type="transmembrane region" description="Helical" evidence="8">
    <location>
        <begin position="63"/>
        <end position="84"/>
    </location>
</feature>
<dbReference type="InterPro" id="IPR020846">
    <property type="entry name" value="MFS_dom"/>
</dbReference>
<evidence type="ECO:0000256" key="5">
    <source>
        <dbReference type="ARBA" id="ARBA00023136"/>
    </source>
</evidence>
<feature type="transmembrane region" description="Helical" evidence="8">
    <location>
        <begin position="287"/>
        <end position="314"/>
    </location>
</feature>
<evidence type="ECO:0000256" key="2">
    <source>
        <dbReference type="ARBA" id="ARBA00022448"/>
    </source>
</evidence>
<evidence type="ECO:0000256" key="6">
    <source>
        <dbReference type="ARBA" id="ARBA00058119"/>
    </source>
</evidence>
<dbReference type="Pfam" id="PF07690">
    <property type="entry name" value="MFS_1"/>
    <property type="match status" value="1"/>
</dbReference>
<reference evidence="10 13" key="3">
    <citation type="submission" date="2019-12" db="EMBL/GenBank/DDBJ databases">
        <title>Draft Genome Sequences of Six Type Strains of the Genus Massilia.</title>
        <authorList>
            <person name="Miess H."/>
            <person name="Frediansyah A."/>
            <person name="Goeker M."/>
            <person name="Gross H."/>
        </authorList>
    </citation>
    <scope>NUCLEOTIDE SEQUENCE [LARGE SCALE GENOMIC DNA]</scope>
    <source>
        <strain evidence="10 13">DSM 26639</strain>
    </source>
</reference>
<dbReference type="Proteomes" id="UP000315112">
    <property type="component" value="Unassembled WGS sequence"/>
</dbReference>
<feature type="transmembrane region" description="Helical" evidence="8">
    <location>
        <begin position="260"/>
        <end position="281"/>
    </location>
</feature>
<keyword evidence="4 8" id="KW-1133">Transmembrane helix</keyword>
<dbReference type="PANTHER" id="PTHR43791">
    <property type="entry name" value="PERMEASE-RELATED"/>
    <property type="match status" value="1"/>
</dbReference>
<keyword evidence="5 8" id="KW-0472">Membrane</keyword>
<dbReference type="GO" id="GO:0022857">
    <property type="term" value="F:transmembrane transporter activity"/>
    <property type="evidence" value="ECO:0007669"/>
    <property type="project" value="InterPro"/>
</dbReference>
<dbReference type="InterPro" id="IPR036259">
    <property type="entry name" value="MFS_trans_sf"/>
</dbReference>
<reference evidence="11 12" key="1">
    <citation type="journal article" date="2015" name="Stand. Genomic Sci.">
        <title>Genomic Encyclopedia of Bacterial and Archaeal Type Strains, Phase III: the genomes of soil and plant-associated and newly described type strains.</title>
        <authorList>
            <person name="Whitman W.B."/>
            <person name="Woyke T."/>
            <person name="Klenk H.P."/>
            <person name="Zhou Y."/>
            <person name="Lilburn T.G."/>
            <person name="Beck B.J."/>
            <person name="De Vos P."/>
            <person name="Vandamme P."/>
            <person name="Eisen J.A."/>
            <person name="Garrity G."/>
            <person name="Hugenholtz P."/>
            <person name="Kyrpides N.C."/>
        </authorList>
    </citation>
    <scope>NUCLEOTIDE SEQUENCE [LARGE SCALE GENOMIC DNA]</scope>
    <source>
        <strain evidence="11 12">CGMCC 1.10685</strain>
    </source>
</reference>
<dbReference type="CDD" id="cd17319">
    <property type="entry name" value="MFS_ExuT_GudP_like"/>
    <property type="match status" value="1"/>
</dbReference>
<dbReference type="OrthoDB" id="5441967at2"/>
<dbReference type="GO" id="GO:0005886">
    <property type="term" value="C:plasma membrane"/>
    <property type="evidence" value="ECO:0007669"/>
    <property type="project" value="TreeGrafter"/>
</dbReference>
<comment type="function">
    <text evidence="6">Component of the tartrate utilization system and may allow entry of tartrate and tartrate dehydrogenase.</text>
</comment>
<evidence type="ECO:0000256" key="3">
    <source>
        <dbReference type="ARBA" id="ARBA00022692"/>
    </source>
</evidence>
<feature type="transmembrane region" description="Helical" evidence="8">
    <location>
        <begin position="96"/>
        <end position="115"/>
    </location>
</feature>
<evidence type="ECO:0000256" key="1">
    <source>
        <dbReference type="ARBA" id="ARBA00004141"/>
    </source>
</evidence>
<feature type="transmembrane region" description="Helical" evidence="8">
    <location>
        <begin position="351"/>
        <end position="371"/>
    </location>
</feature>
<feature type="transmembrane region" description="Helical" evidence="8">
    <location>
        <begin position="326"/>
        <end position="345"/>
    </location>
</feature>